<dbReference type="Gene3D" id="3.30.70.260">
    <property type="match status" value="1"/>
</dbReference>
<gene>
    <name evidence="2" type="ORF">SSCH_760004</name>
</gene>
<evidence type="ECO:0000259" key="1">
    <source>
        <dbReference type="PROSITE" id="PS51671"/>
    </source>
</evidence>
<accession>A0A0B7MQD6</accession>
<dbReference type="PROSITE" id="PS51671">
    <property type="entry name" value="ACT"/>
    <property type="match status" value="1"/>
</dbReference>
<name>A0A0B7MQD6_9FIRM</name>
<protein>
    <submittedName>
        <fullName evidence="2">Prephenate dehydrogenase</fullName>
        <ecNumber evidence="2">1.3.1.12</ecNumber>
    </submittedName>
</protein>
<keyword evidence="2" id="KW-0560">Oxidoreductase</keyword>
<dbReference type="GO" id="GO:0008977">
    <property type="term" value="F:prephenate dehydrogenase (NAD+) activity"/>
    <property type="evidence" value="ECO:0007669"/>
    <property type="project" value="UniProtKB-EC"/>
</dbReference>
<dbReference type="RefSeq" id="WP_156972315.1">
    <property type="nucleotide sequence ID" value="NZ_CDRZ01000276.1"/>
</dbReference>
<dbReference type="AlphaFoldDB" id="A0A0B7MQD6"/>
<sequence length="90" mass="10255">MLRTPKDTFHLKGHSTYLYELICTVPDRPGSIALITGLLGEEEINISDLEILRIREGEGGTIRLGFKTEREVERAFQVLCKADIAVKRRR</sequence>
<dbReference type="Proteomes" id="UP000046155">
    <property type="component" value="Unassembled WGS sequence"/>
</dbReference>
<dbReference type="OrthoDB" id="9813137at2"/>
<evidence type="ECO:0000313" key="3">
    <source>
        <dbReference type="Proteomes" id="UP000046155"/>
    </source>
</evidence>
<feature type="domain" description="ACT" evidence="1">
    <location>
        <begin position="20"/>
        <end position="90"/>
    </location>
</feature>
<dbReference type="Pfam" id="PF01842">
    <property type="entry name" value="ACT"/>
    <property type="match status" value="1"/>
</dbReference>
<reference evidence="3" key="1">
    <citation type="submission" date="2015-01" db="EMBL/GenBank/DDBJ databases">
        <authorList>
            <person name="Manzoor Shahid"/>
            <person name="Zubair Saima"/>
        </authorList>
    </citation>
    <scope>NUCLEOTIDE SEQUENCE [LARGE SCALE GENOMIC DNA]</scope>
    <source>
        <strain evidence="3">Sp3</strain>
    </source>
</reference>
<dbReference type="InterPro" id="IPR002912">
    <property type="entry name" value="ACT_dom"/>
</dbReference>
<evidence type="ECO:0000313" key="2">
    <source>
        <dbReference type="EMBL" id="CEO90211.1"/>
    </source>
</evidence>
<dbReference type="EMBL" id="CDRZ01000276">
    <property type="protein sequence ID" value="CEO90211.1"/>
    <property type="molecule type" value="Genomic_DNA"/>
</dbReference>
<dbReference type="EC" id="1.3.1.12" evidence="2"/>
<dbReference type="CDD" id="cd04909">
    <property type="entry name" value="ACT_PDH-BS"/>
    <property type="match status" value="1"/>
</dbReference>
<dbReference type="InterPro" id="IPR045865">
    <property type="entry name" value="ACT-like_dom_sf"/>
</dbReference>
<proteinExistence type="predicted"/>
<dbReference type="SUPFAM" id="SSF55021">
    <property type="entry name" value="ACT-like"/>
    <property type="match status" value="1"/>
</dbReference>
<organism evidence="2 3">
    <name type="scientific">Syntrophaceticus schinkii</name>
    <dbReference type="NCBI Taxonomy" id="499207"/>
    <lineage>
        <taxon>Bacteria</taxon>
        <taxon>Bacillati</taxon>
        <taxon>Bacillota</taxon>
        <taxon>Clostridia</taxon>
        <taxon>Thermoanaerobacterales</taxon>
        <taxon>Thermoanaerobacterales Family III. Incertae Sedis</taxon>
        <taxon>Syntrophaceticus</taxon>
    </lineage>
</organism>
<keyword evidence="3" id="KW-1185">Reference proteome</keyword>